<keyword evidence="1" id="KW-0614">Plasmid</keyword>
<evidence type="ECO:0000313" key="2">
    <source>
        <dbReference type="Proteomes" id="UP000501338"/>
    </source>
</evidence>
<geneLocation type="plasmid" evidence="2">
    <name>pzf1-cfr</name>
</geneLocation>
<reference evidence="1 2" key="1">
    <citation type="submission" date="2020-01" db="EMBL/GenBank/DDBJ databases">
        <title>The genomic epidemiology of tigecycline resistance gene tet(X) variants in a swine farm in China.</title>
        <authorList>
            <person name="Peng K."/>
            <person name="Li R."/>
        </authorList>
    </citation>
    <scope>NUCLEOTIDE SEQUENCE [LARGE SCALE GENOMIC DNA]</scope>
    <source>
        <strain evidence="1 2">ZF1</strain>
        <plasmid evidence="2">pzf1-cfr</plasmid>
    </source>
</reference>
<name>A0ABX6JSY8_9GAMM</name>
<dbReference type="RefSeq" id="WP_050878387.1">
    <property type="nucleotide sequence ID" value="NZ_CP045009.1"/>
</dbReference>
<accession>A0ABX6JSY8</accession>
<organism evidence="1 2">
    <name type="scientific">Proteus terrae subsp. cibarius</name>
    <dbReference type="NCBI Taxonomy" id="626774"/>
    <lineage>
        <taxon>Bacteria</taxon>
        <taxon>Pseudomonadati</taxon>
        <taxon>Pseudomonadota</taxon>
        <taxon>Gammaproteobacteria</taxon>
        <taxon>Enterobacterales</taxon>
        <taxon>Morganellaceae</taxon>
        <taxon>Proteus</taxon>
    </lineage>
</organism>
<dbReference type="Proteomes" id="UP000501338">
    <property type="component" value="Plasmid pZF1-cfr"/>
</dbReference>
<gene>
    <name evidence="1" type="ORF">GTH23_19890</name>
</gene>
<proteinExistence type="predicted"/>
<protein>
    <submittedName>
        <fullName evidence="1">Uncharacterized protein</fullName>
    </submittedName>
</protein>
<evidence type="ECO:0000313" key="1">
    <source>
        <dbReference type="EMBL" id="QIF92307.1"/>
    </source>
</evidence>
<keyword evidence="2" id="KW-1185">Reference proteome</keyword>
<sequence>MSKLTELQLFNLLEYFTGLANNGYIKLNDSISDPDCNLFDSVEVFRLGSHDLINFYFKNGFPVGFSNVLVMNYYF</sequence>
<dbReference type="EMBL" id="CP047341">
    <property type="protein sequence ID" value="QIF92307.1"/>
    <property type="molecule type" value="Genomic_DNA"/>
</dbReference>